<gene>
    <name evidence="1" type="ORF">PVOR_12620</name>
</gene>
<sequence length="76" mass="9053">MILIIKSIEYYPIPVQDSVLILYKRLILPILYRMRFSAVFLYDFGINFVITMDNDVKMTGTLAIFLRLILRFTKIF</sequence>
<accession>A0A2R9SWM5</accession>
<name>A0A2R9SWM5_9BACL</name>
<reference evidence="1 2" key="1">
    <citation type="journal article" date="2010" name="BMC Genomics">
        <title>Genome sequence of the pattern forming Paenibacillus vortex bacterium reveals potential for thriving in complex environments.</title>
        <authorList>
            <person name="Sirota-Madi A."/>
            <person name="Olender T."/>
            <person name="Helman Y."/>
            <person name="Ingham C."/>
            <person name="Brainis I."/>
            <person name="Roth D."/>
            <person name="Hagi E."/>
            <person name="Brodsky L."/>
            <person name="Leshkowitz D."/>
            <person name="Galatenko V."/>
            <person name="Nikolaev V."/>
            <person name="Mugasimangalam R.C."/>
            <person name="Bransburg-Zabary S."/>
            <person name="Gutnick D.L."/>
            <person name="Lancet D."/>
            <person name="Ben-Jacob E."/>
        </authorList>
    </citation>
    <scope>NUCLEOTIDE SEQUENCE [LARGE SCALE GENOMIC DNA]</scope>
    <source>
        <strain evidence="1 2">V453</strain>
    </source>
</reference>
<keyword evidence="2" id="KW-1185">Reference proteome</keyword>
<dbReference type="AlphaFoldDB" id="A0A2R9SWM5"/>
<evidence type="ECO:0000313" key="2">
    <source>
        <dbReference type="Proteomes" id="UP000003094"/>
    </source>
</evidence>
<dbReference type="EMBL" id="ADHJ01000018">
    <property type="protein sequence ID" value="EFU41772.1"/>
    <property type="molecule type" value="Genomic_DNA"/>
</dbReference>
<evidence type="ECO:0000313" key="1">
    <source>
        <dbReference type="EMBL" id="EFU41772.1"/>
    </source>
</evidence>
<organism evidence="1 2">
    <name type="scientific">Paenibacillus vortex V453</name>
    <dbReference type="NCBI Taxonomy" id="715225"/>
    <lineage>
        <taxon>Bacteria</taxon>
        <taxon>Bacillati</taxon>
        <taxon>Bacillota</taxon>
        <taxon>Bacilli</taxon>
        <taxon>Bacillales</taxon>
        <taxon>Paenibacillaceae</taxon>
        <taxon>Paenibacillus</taxon>
    </lineage>
</organism>
<protein>
    <submittedName>
        <fullName evidence="1">Uncharacterized protein</fullName>
    </submittedName>
</protein>
<comment type="caution">
    <text evidence="1">The sequence shown here is derived from an EMBL/GenBank/DDBJ whole genome shotgun (WGS) entry which is preliminary data.</text>
</comment>
<dbReference type="KEGG" id="pvo:PVOR_12620"/>
<dbReference type="Proteomes" id="UP000003094">
    <property type="component" value="Unassembled WGS sequence"/>
</dbReference>
<proteinExistence type="predicted"/>